<dbReference type="GeneID" id="19955367"/>
<evidence type="ECO:0000313" key="4">
    <source>
        <dbReference type="Proteomes" id="UP000030762"/>
    </source>
</evidence>
<evidence type="ECO:0008006" key="5">
    <source>
        <dbReference type="Google" id="ProtNLM"/>
    </source>
</evidence>
<dbReference type="EMBL" id="JH767206">
    <property type="protein sequence ID" value="EQC27586.1"/>
    <property type="molecule type" value="Genomic_DNA"/>
</dbReference>
<feature type="compositionally biased region" description="Low complexity" evidence="1">
    <location>
        <begin position="95"/>
        <end position="130"/>
    </location>
</feature>
<feature type="transmembrane region" description="Helical" evidence="2">
    <location>
        <begin position="353"/>
        <end position="374"/>
    </location>
</feature>
<feature type="transmembrane region" description="Helical" evidence="2">
    <location>
        <begin position="225"/>
        <end position="245"/>
    </location>
</feature>
<dbReference type="InParanoid" id="T0PZB7"/>
<dbReference type="RefSeq" id="XP_008619006.1">
    <property type="nucleotide sequence ID" value="XM_008620784.1"/>
</dbReference>
<accession>T0PZB7</accession>
<dbReference type="AlphaFoldDB" id="T0PZB7"/>
<organism evidence="3 4">
    <name type="scientific">Saprolegnia diclina (strain VS20)</name>
    <dbReference type="NCBI Taxonomy" id="1156394"/>
    <lineage>
        <taxon>Eukaryota</taxon>
        <taxon>Sar</taxon>
        <taxon>Stramenopiles</taxon>
        <taxon>Oomycota</taxon>
        <taxon>Saprolegniomycetes</taxon>
        <taxon>Saprolegniales</taxon>
        <taxon>Saprolegniaceae</taxon>
        <taxon>Saprolegnia</taxon>
    </lineage>
</organism>
<keyword evidence="4" id="KW-1185">Reference proteome</keyword>
<evidence type="ECO:0000256" key="1">
    <source>
        <dbReference type="SAM" id="MobiDB-lite"/>
    </source>
</evidence>
<feature type="region of interest" description="Disordered" evidence="1">
    <location>
        <begin position="184"/>
        <end position="209"/>
    </location>
</feature>
<keyword evidence="2" id="KW-0472">Membrane</keyword>
<keyword evidence="2" id="KW-0812">Transmembrane</keyword>
<dbReference type="Proteomes" id="UP000030762">
    <property type="component" value="Unassembled WGS sequence"/>
</dbReference>
<feature type="transmembrane region" description="Helical" evidence="2">
    <location>
        <begin position="157"/>
        <end position="178"/>
    </location>
</feature>
<keyword evidence="2" id="KW-1133">Transmembrane helix</keyword>
<gene>
    <name evidence="3" type="ORF">SDRG_14640</name>
</gene>
<dbReference type="OMA" id="PDERRFH"/>
<sequence>MTATCAEALNSALKSLEGFPGFSSCDFLSALMDNRVDLSLVASDCGSVVCGTFLATGFLSSRLSNCALSDGINTITVSTLRSICFYPSKQDALTHAPTTKPPKTTTPAPTTTPTPTTTSPTTPPVTTITTRSPIDNAGRGNQTTLTSDATSSGTTGMAVGLILIGLALLVLLCLFVIARKRAHRQRPQAPNPPLHAHEHGEDDEDDDELDWSEEVAHFLPVVGRVLQAVCAGVGLAALAGAFPTVTTADGVSTQLGGGVWTALLVVLVLLLLQGAVLIVVVYKDIASRPRQELDDDDDDDVHYVPLTTTTKVTLVVDVLLSLAGLVVGLSTAASDLNAGCGSVALLRCGPLRAAIAFDFLTVLTMWTLVGLWLARMDPDERRFHAGWPVSPSETSYRAPPEPYAAHAT</sequence>
<dbReference type="VEuPathDB" id="FungiDB:SDRG_14640"/>
<evidence type="ECO:0000256" key="2">
    <source>
        <dbReference type="SAM" id="Phobius"/>
    </source>
</evidence>
<name>T0PZB7_SAPDV</name>
<reference evidence="3 4" key="1">
    <citation type="submission" date="2012-04" db="EMBL/GenBank/DDBJ databases">
        <title>The Genome Sequence of Saprolegnia declina VS20.</title>
        <authorList>
            <consortium name="The Broad Institute Genome Sequencing Platform"/>
            <person name="Russ C."/>
            <person name="Nusbaum C."/>
            <person name="Tyler B."/>
            <person name="van West P."/>
            <person name="Dieguez-Uribeondo J."/>
            <person name="de Bruijn I."/>
            <person name="Tripathy S."/>
            <person name="Jiang R."/>
            <person name="Young S.K."/>
            <person name="Zeng Q."/>
            <person name="Gargeya S."/>
            <person name="Fitzgerald M."/>
            <person name="Haas B."/>
            <person name="Abouelleil A."/>
            <person name="Alvarado L."/>
            <person name="Arachchi H.M."/>
            <person name="Berlin A."/>
            <person name="Chapman S.B."/>
            <person name="Goldberg J."/>
            <person name="Griggs A."/>
            <person name="Gujja S."/>
            <person name="Hansen M."/>
            <person name="Howarth C."/>
            <person name="Imamovic A."/>
            <person name="Larimer J."/>
            <person name="McCowen C."/>
            <person name="Montmayeur A."/>
            <person name="Murphy C."/>
            <person name="Neiman D."/>
            <person name="Pearson M."/>
            <person name="Priest M."/>
            <person name="Roberts A."/>
            <person name="Saif S."/>
            <person name="Shea T."/>
            <person name="Sisk P."/>
            <person name="Sykes S."/>
            <person name="Wortman J."/>
            <person name="Nusbaum C."/>
            <person name="Birren B."/>
        </authorList>
    </citation>
    <scope>NUCLEOTIDE SEQUENCE [LARGE SCALE GENOMIC DNA]</scope>
    <source>
        <strain evidence="3 4">VS20</strain>
    </source>
</reference>
<evidence type="ECO:0000313" key="3">
    <source>
        <dbReference type="EMBL" id="EQC27586.1"/>
    </source>
</evidence>
<protein>
    <recommendedName>
        <fullName evidence="5">Transmembrane protein</fullName>
    </recommendedName>
</protein>
<feature type="transmembrane region" description="Helical" evidence="2">
    <location>
        <begin position="257"/>
        <end position="282"/>
    </location>
</feature>
<proteinExistence type="predicted"/>
<feature type="transmembrane region" description="Helical" evidence="2">
    <location>
        <begin position="312"/>
        <end position="333"/>
    </location>
</feature>
<dbReference type="OrthoDB" id="79518at2759"/>
<feature type="region of interest" description="Disordered" evidence="1">
    <location>
        <begin position="95"/>
        <end position="152"/>
    </location>
</feature>
<feature type="compositionally biased region" description="Polar residues" evidence="1">
    <location>
        <begin position="139"/>
        <end position="152"/>
    </location>
</feature>